<dbReference type="Gene3D" id="3.50.50.60">
    <property type="entry name" value="FAD/NAD(P)-binding domain"/>
    <property type="match status" value="2"/>
</dbReference>
<dbReference type="OrthoDB" id="9774675at2"/>
<sequence length="503" mass="53580">MRVDAVVIGAGHNGLTAAAYLAKAGRSVLILERSEHAGGAARSDQVFPAHDARLSAYSYLVSLLPDQIIDELGLDLQLVRRRISSYTPVGDGGILVDNGDAVRTARDLGPDAQAWDDFYGMTGELAQRLFPTVTEPLRSRDDVRSLVGDEAWRDIFERPLGEAIETRFTSDIVRGIVLTDGLIGTFGQPGDAERLINRCFLYHVIGRGTGDWDVPVGGMGAVTDGLLRTAQEYGAQLRTSTTVTSVSTNGREAVVTTADGLEVRAGQVFANCAPNVLDRLLGETPSRPEPEGAQLKINMLLSRLPALKDERTTPEQAFAGTLHINEGYDQIATAYAQAAAGQIPDVPPCEVYCHSLSDDSILGPDLVASGAHTLTLFGLHMPARLFREDPVGARERAAELTMASINSVLAEPIEDCLLAPDTIEVRSPLDVEASVAMPGGHIFHGDLQWPFAESADDVGRWGTETRHANVFLCGAGARRGGGVSGIPGRAAVAAALGEDELSR</sequence>
<dbReference type="Pfam" id="PF01593">
    <property type="entry name" value="Amino_oxidase"/>
    <property type="match status" value="1"/>
</dbReference>
<dbReference type="GO" id="GO:0016491">
    <property type="term" value="F:oxidoreductase activity"/>
    <property type="evidence" value="ECO:0007669"/>
    <property type="project" value="InterPro"/>
</dbReference>
<dbReference type="PANTHER" id="PTHR10668">
    <property type="entry name" value="PHYTOENE DEHYDROGENASE"/>
    <property type="match status" value="1"/>
</dbReference>
<comment type="subunit">
    <text evidence="2">Interacts with COX5B; this interaction may contribute to localize PYROXD2 to the inner face of the inner mitochondrial membrane.</text>
</comment>
<dbReference type="AlphaFoldDB" id="A0A516GCC4"/>
<dbReference type="RefSeq" id="WP_143783829.1">
    <property type="nucleotide sequence ID" value="NZ_CP041616.1"/>
</dbReference>
<evidence type="ECO:0000256" key="2">
    <source>
        <dbReference type="ARBA" id="ARBA00038825"/>
    </source>
</evidence>
<dbReference type="GO" id="GO:0005829">
    <property type="term" value="C:cytosol"/>
    <property type="evidence" value="ECO:0007669"/>
    <property type="project" value="TreeGrafter"/>
</dbReference>
<comment type="function">
    <text evidence="1">Probable oxidoreductase that may play a role as regulator of mitochondrial function.</text>
</comment>
<dbReference type="InterPro" id="IPR036188">
    <property type="entry name" value="FAD/NAD-bd_sf"/>
</dbReference>
<evidence type="ECO:0000256" key="1">
    <source>
        <dbReference type="ARBA" id="ARBA00037217"/>
    </source>
</evidence>
<dbReference type="PANTHER" id="PTHR10668:SF103">
    <property type="entry name" value="PYRIDINE NUCLEOTIDE-DISULFIDE OXIDOREDUCTASE DOMAIN-CONTAINING PROTEIN 2"/>
    <property type="match status" value="1"/>
</dbReference>
<gene>
    <name evidence="5" type="ORF">FNH13_13120</name>
</gene>
<proteinExistence type="predicted"/>
<keyword evidence="6" id="KW-1185">Reference proteome</keyword>
<dbReference type="Proteomes" id="UP000315395">
    <property type="component" value="Chromosome"/>
</dbReference>
<evidence type="ECO:0000259" key="4">
    <source>
        <dbReference type="Pfam" id="PF01593"/>
    </source>
</evidence>
<name>A0A516GCC4_9MICO</name>
<dbReference type="SUPFAM" id="SSF51905">
    <property type="entry name" value="FAD/NAD(P)-binding domain"/>
    <property type="match status" value="1"/>
</dbReference>
<dbReference type="KEGG" id="orz:FNH13_13120"/>
<organism evidence="5 6">
    <name type="scientific">Ornithinimicrobium ciconiae</name>
    <dbReference type="NCBI Taxonomy" id="2594265"/>
    <lineage>
        <taxon>Bacteria</taxon>
        <taxon>Bacillati</taxon>
        <taxon>Actinomycetota</taxon>
        <taxon>Actinomycetes</taxon>
        <taxon>Micrococcales</taxon>
        <taxon>Ornithinimicrobiaceae</taxon>
        <taxon>Ornithinimicrobium</taxon>
    </lineage>
</organism>
<dbReference type="InterPro" id="IPR002937">
    <property type="entry name" value="Amino_oxidase"/>
</dbReference>
<reference evidence="5 6" key="1">
    <citation type="submission" date="2019-07" db="EMBL/GenBank/DDBJ databases">
        <title>complete genome sequencing of Ornithinimicrobium sp. H23M54.</title>
        <authorList>
            <person name="Bae J.-W."/>
            <person name="Lee S.-Y."/>
        </authorList>
    </citation>
    <scope>NUCLEOTIDE SEQUENCE [LARGE SCALE GENOMIC DNA]</scope>
    <source>
        <strain evidence="5 6">H23M54</strain>
    </source>
</reference>
<evidence type="ECO:0000313" key="6">
    <source>
        <dbReference type="Proteomes" id="UP000315395"/>
    </source>
</evidence>
<feature type="domain" description="Amine oxidase" evidence="4">
    <location>
        <begin position="14"/>
        <end position="280"/>
    </location>
</feature>
<dbReference type="EMBL" id="CP041616">
    <property type="protein sequence ID" value="QDO89152.1"/>
    <property type="molecule type" value="Genomic_DNA"/>
</dbReference>
<protein>
    <recommendedName>
        <fullName evidence="3">Pyridine nucleotide-disulfide oxidoreductase domain-containing protein 2</fullName>
    </recommendedName>
</protein>
<evidence type="ECO:0000256" key="3">
    <source>
        <dbReference type="ARBA" id="ARBA00040298"/>
    </source>
</evidence>
<accession>A0A516GCC4</accession>
<evidence type="ECO:0000313" key="5">
    <source>
        <dbReference type="EMBL" id="QDO89152.1"/>
    </source>
</evidence>